<dbReference type="PROSITE" id="PS51462">
    <property type="entry name" value="NUDIX"/>
    <property type="match status" value="1"/>
</dbReference>
<dbReference type="InterPro" id="IPR000086">
    <property type="entry name" value="NUDIX_hydrolase_dom"/>
</dbReference>
<dbReference type="Pfam" id="PF00293">
    <property type="entry name" value="NUDIX"/>
    <property type="match status" value="1"/>
</dbReference>
<evidence type="ECO:0000256" key="2">
    <source>
        <dbReference type="ARBA" id="ARBA00022801"/>
    </source>
</evidence>
<dbReference type="PROSITE" id="PS00893">
    <property type="entry name" value="NUDIX_BOX"/>
    <property type="match status" value="1"/>
</dbReference>
<reference evidence="5 6" key="1">
    <citation type="submission" date="2015-11" db="EMBL/GenBank/DDBJ databases">
        <title>Genomic analysis of 38 Legionella species identifies large and diverse effector repertoires.</title>
        <authorList>
            <person name="Burstein D."/>
            <person name="Amaro F."/>
            <person name="Zusman T."/>
            <person name="Lifshitz Z."/>
            <person name="Cohen O."/>
            <person name="Gilbert J.A."/>
            <person name="Pupko T."/>
            <person name="Shuman H.A."/>
            <person name="Segal G."/>
        </authorList>
    </citation>
    <scope>NUCLEOTIDE SEQUENCE [LARGE SCALE GENOMIC DNA]</scope>
    <source>
        <strain evidence="5 6">ATCC 700990</strain>
    </source>
</reference>
<feature type="domain" description="Nudix hydrolase" evidence="4">
    <location>
        <begin position="69"/>
        <end position="198"/>
    </location>
</feature>
<keyword evidence="2 3" id="KW-0378">Hydrolase</keyword>
<comment type="caution">
    <text evidence="5">The sequence shown here is derived from an EMBL/GenBank/DDBJ whole genome shotgun (WGS) entry which is preliminary data.</text>
</comment>
<evidence type="ECO:0000259" key="4">
    <source>
        <dbReference type="PROSITE" id="PS51462"/>
    </source>
</evidence>
<dbReference type="CDD" id="cd04672">
    <property type="entry name" value="NUDIX_CDP-Chase_like"/>
    <property type="match status" value="1"/>
</dbReference>
<dbReference type="RefSeq" id="WP_058495979.1">
    <property type="nucleotide sequence ID" value="NZ_CAAAIU010000025.1"/>
</dbReference>
<dbReference type="InterPro" id="IPR020476">
    <property type="entry name" value="Nudix_hydrolase"/>
</dbReference>
<dbReference type="AlphaFoldDB" id="A0A0W0SXK7"/>
<proteinExistence type="inferred from homology"/>
<name>A0A0W0SXK7_9GAMM</name>
<dbReference type="EMBL" id="LNXY01000020">
    <property type="protein sequence ID" value="KTC88086.1"/>
    <property type="molecule type" value="Genomic_DNA"/>
</dbReference>
<dbReference type="PRINTS" id="PR00502">
    <property type="entry name" value="NUDIXFAMILY"/>
</dbReference>
<evidence type="ECO:0000313" key="6">
    <source>
        <dbReference type="Proteomes" id="UP000054736"/>
    </source>
</evidence>
<comment type="cofactor">
    <cofactor evidence="1">
        <name>Mg(2+)</name>
        <dbReference type="ChEBI" id="CHEBI:18420"/>
    </cofactor>
</comment>
<dbReference type="InterPro" id="IPR059176">
    <property type="entry name" value="UDP-X_N"/>
</dbReference>
<evidence type="ECO:0000256" key="1">
    <source>
        <dbReference type="ARBA" id="ARBA00001946"/>
    </source>
</evidence>
<dbReference type="PANTHER" id="PTHR43046:SF16">
    <property type="entry name" value="ADP-RIBOSE PYROPHOSPHATASE YJHB-RELATED"/>
    <property type="match status" value="1"/>
</dbReference>
<sequence length="207" mass="24048">MAKNKIYWLKLISEIQALAQNGLAYSNNEFDTQRYLKLREIAADLASNYSKNTLEELDHLFSLEESYATPKLDVRSFILQDNKLLLVKERSDGLWTLPGGFADINESPSEAVIRETKEETGFEVSALRLLALWDKLKHDHPPQWPHVYKCFFYCEILSGEKKENIEIAEIDFFDLNDLPPLSTHRATKKQILSLYEILRNSDKTFFD</sequence>
<dbReference type="InterPro" id="IPR015797">
    <property type="entry name" value="NUDIX_hydrolase-like_dom_sf"/>
</dbReference>
<evidence type="ECO:0000313" key="5">
    <source>
        <dbReference type="EMBL" id="KTC88086.1"/>
    </source>
</evidence>
<keyword evidence="6" id="KW-1185">Reference proteome</keyword>
<dbReference type="Gene3D" id="6.10.250.1120">
    <property type="match status" value="1"/>
</dbReference>
<dbReference type="Pfam" id="PF12535">
    <property type="entry name" value="Nudix_N"/>
    <property type="match status" value="1"/>
</dbReference>
<gene>
    <name evidence="5" type="primary">mutT_2</name>
    <name evidence="5" type="ORF">Ldro_1705</name>
</gene>
<dbReference type="SUPFAM" id="SSF55811">
    <property type="entry name" value="Nudix"/>
    <property type="match status" value="1"/>
</dbReference>
<comment type="similarity">
    <text evidence="3">Belongs to the Nudix hydrolase family.</text>
</comment>
<dbReference type="Proteomes" id="UP000054736">
    <property type="component" value="Unassembled WGS sequence"/>
</dbReference>
<evidence type="ECO:0000256" key="3">
    <source>
        <dbReference type="RuleBase" id="RU003476"/>
    </source>
</evidence>
<dbReference type="Gene3D" id="3.90.79.10">
    <property type="entry name" value="Nucleoside Triphosphate Pyrophosphohydrolase"/>
    <property type="match status" value="1"/>
</dbReference>
<protein>
    <submittedName>
        <fullName evidence="5">Mutator MutT protein</fullName>
    </submittedName>
</protein>
<dbReference type="PATRIC" id="fig|1212489.4.peg.1802"/>
<dbReference type="InterPro" id="IPR020084">
    <property type="entry name" value="NUDIX_hydrolase_CS"/>
</dbReference>
<organism evidence="5 6">
    <name type="scientific">Legionella drozanskii LLAP-1</name>
    <dbReference type="NCBI Taxonomy" id="1212489"/>
    <lineage>
        <taxon>Bacteria</taxon>
        <taxon>Pseudomonadati</taxon>
        <taxon>Pseudomonadota</taxon>
        <taxon>Gammaproteobacteria</taxon>
        <taxon>Legionellales</taxon>
        <taxon>Legionellaceae</taxon>
        <taxon>Legionella</taxon>
    </lineage>
</organism>
<dbReference type="OrthoDB" id="9804442at2"/>
<dbReference type="GO" id="GO:0016787">
    <property type="term" value="F:hydrolase activity"/>
    <property type="evidence" value="ECO:0007669"/>
    <property type="project" value="UniProtKB-KW"/>
</dbReference>
<dbReference type="PANTHER" id="PTHR43046">
    <property type="entry name" value="GDP-MANNOSE MANNOSYL HYDROLASE"/>
    <property type="match status" value="1"/>
</dbReference>
<dbReference type="STRING" id="1212489.Ldro_1705"/>
<accession>A0A0W0SXK7</accession>